<keyword evidence="1" id="KW-0472">Membrane</keyword>
<dbReference type="InterPro" id="IPR007235">
    <property type="entry name" value="Glyco_trans_28_C"/>
</dbReference>
<gene>
    <name evidence="5" type="primary">pseG</name>
    <name evidence="5" type="ORF">MOD07_15340</name>
</gene>
<evidence type="ECO:0000256" key="1">
    <source>
        <dbReference type="ARBA" id="ARBA00023136"/>
    </source>
</evidence>
<dbReference type="EMBL" id="JALAQA010000008">
    <property type="protein sequence ID" value="MCY8510911.1"/>
    <property type="molecule type" value="Genomic_DNA"/>
</dbReference>
<evidence type="ECO:0000313" key="6">
    <source>
        <dbReference type="Proteomes" id="UP001075387"/>
    </source>
</evidence>
<dbReference type="RefSeq" id="WP_268446907.1">
    <property type="nucleotide sequence ID" value="NZ_JALAQA010000008.1"/>
</dbReference>
<dbReference type="NCBIfam" id="TIGR03590">
    <property type="entry name" value="PseG"/>
    <property type="match status" value="1"/>
</dbReference>
<feature type="domain" description="Glycosyl transferase family 28 C-terminal" evidence="4">
    <location>
        <begin position="196"/>
        <end position="345"/>
    </location>
</feature>
<dbReference type="Gene3D" id="3.40.50.11190">
    <property type="match status" value="1"/>
</dbReference>
<dbReference type="PANTHER" id="PTHR21015:SF22">
    <property type="entry name" value="GLYCOSYLTRANSFERASE"/>
    <property type="match status" value="1"/>
</dbReference>
<feature type="binding site" evidence="3">
    <location>
        <position position="175"/>
    </location>
    <ligand>
        <name>substrate</name>
    </ligand>
</feature>
<proteinExistence type="predicted"/>
<dbReference type="Gene3D" id="3.40.50.2000">
    <property type="entry name" value="Glycogen Phosphorylase B"/>
    <property type="match status" value="1"/>
</dbReference>
<dbReference type="Proteomes" id="UP001075387">
    <property type="component" value="Unassembled WGS sequence"/>
</dbReference>
<dbReference type="EC" id="3.6.1.57" evidence="5"/>
<sequence length="363" mass="41754">MNILFRTDASNEIGTGHVMRCLTLAHALRKKGANIIFICRDLQDHLAEVIREKQFDLIMLPEPKKNVFIPKTTPHSNWLGVPWYVDAAETISAIKDMNKDISLLIIDHYAIDINWEMNVKKHVKRIMVIDDLADRLHDCDILLDQNLYHHYKDRYVNLVPESCKQYLGPEYVLLRDEFYSFLPHHINRDGRVKRILVFFGGSDPTNETKKVMKAFQQLSPHDIELDIVIGNTNTHKNEIESICNIHDFCNFHCQVNHIAELMYNADLAIGAGGTTTWERCYLGLPAIVITVAENQELIAQTLDQLGAIKYLGPKESVKESDIVSAIQDMMNNPLSLQQMSRKARLLLEKNMDQRQNLLLEILK</sequence>
<evidence type="ECO:0000256" key="3">
    <source>
        <dbReference type="PIRSR" id="PIRSR620023-2"/>
    </source>
</evidence>
<reference evidence="5" key="1">
    <citation type="submission" date="2022-02" db="EMBL/GenBank/DDBJ databases">
        <title>Crop Bioprotection Bacillus Genome Sequencing.</title>
        <authorList>
            <person name="Dunlap C."/>
        </authorList>
    </citation>
    <scope>NUCLEOTIDE SEQUENCE</scope>
    <source>
        <strain evidence="5">CK3O2B-54A</strain>
    </source>
</reference>
<comment type="caution">
    <text evidence="5">The sequence shown here is derived from an EMBL/GenBank/DDBJ whole genome shotgun (WGS) entry which is preliminary data.</text>
</comment>
<protein>
    <submittedName>
        <fullName evidence="5">UDP-2,4-diacetamido-2,4, 6-trideoxy-beta-L-altropyranose hydrolase</fullName>
        <ecNumber evidence="5">3.6.1.57</ecNumber>
    </submittedName>
</protein>
<accession>A0AAP3FWL9</accession>
<dbReference type="PANTHER" id="PTHR21015">
    <property type="entry name" value="UDP-N-ACETYLGLUCOSAMINE--N-ACETYLMURAMYL-(PENTAPEPTIDE) PYROPHOSPHORYL-UNDECAPRENOL N-ACETYLGLUCOSAMINE TRANSFERASE 1"/>
    <property type="match status" value="1"/>
</dbReference>
<dbReference type="SUPFAM" id="SSF53756">
    <property type="entry name" value="UDP-Glycosyltransferase/glycogen phosphorylase"/>
    <property type="match status" value="1"/>
</dbReference>
<dbReference type="InterPro" id="IPR020023">
    <property type="entry name" value="PseG"/>
</dbReference>
<dbReference type="GO" id="GO:0016787">
    <property type="term" value="F:hydrolase activity"/>
    <property type="evidence" value="ECO:0007669"/>
    <property type="project" value="UniProtKB-KW"/>
</dbReference>
<keyword evidence="5" id="KW-0378">Hydrolase</keyword>
<evidence type="ECO:0000259" key="4">
    <source>
        <dbReference type="Pfam" id="PF04101"/>
    </source>
</evidence>
<name>A0AAP3FWL9_BACMO</name>
<evidence type="ECO:0000313" key="5">
    <source>
        <dbReference type="EMBL" id="MCY8510911.1"/>
    </source>
</evidence>
<evidence type="ECO:0000256" key="2">
    <source>
        <dbReference type="PIRSR" id="PIRSR620023-1"/>
    </source>
</evidence>
<dbReference type="GO" id="GO:0016758">
    <property type="term" value="F:hexosyltransferase activity"/>
    <property type="evidence" value="ECO:0007669"/>
    <property type="project" value="InterPro"/>
</dbReference>
<dbReference type="Pfam" id="PF04101">
    <property type="entry name" value="Glyco_tran_28_C"/>
    <property type="match status" value="1"/>
</dbReference>
<organism evidence="5 6">
    <name type="scientific">Bacillus mojavensis</name>
    <dbReference type="NCBI Taxonomy" id="72360"/>
    <lineage>
        <taxon>Bacteria</taxon>
        <taxon>Bacillati</taxon>
        <taxon>Bacillota</taxon>
        <taxon>Bacilli</taxon>
        <taxon>Bacillales</taxon>
        <taxon>Bacillaceae</taxon>
        <taxon>Bacillus</taxon>
    </lineage>
</organism>
<feature type="active site" description="Proton acceptor" evidence="2">
    <location>
        <position position="17"/>
    </location>
</feature>
<dbReference type="AlphaFoldDB" id="A0AAP3FWL9"/>
<feature type="binding site" evidence="3">
    <location>
        <position position="278"/>
    </location>
    <ligand>
        <name>substrate</name>
    </ligand>
</feature>